<dbReference type="InterPro" id="IPR024096">
    <property type="entry name" value="NO_sig/Golgi_transp_ligand-bd"/>
</dbReference>
<dbReference type="InterPro" id="IPR004096">
    <property type="entry name" value="V4R"/>
</dbReference>
<evidence type="ECO:0000259" key="1">
    <source>
        <dbReference type="SMART" id="SM00989"/>
    </source>
</evidence>
<dbReference type="Gene3D" id="3.30.1380.20">
    <property type="entry name" value="Trafficking protein particle complex subunit 3"/>
    <property type="match status" value="1"/>
</dbReference>
<reference evidence="3" key="1">
    <citation type="journal article" date="2019" name="Int. J. Syst. Evol. Microbiol.">
        <title>The Global Catalogue of Microorganisms (GCM) 10K type strain sequencing project: providing services to taxonomists for standard genome sequencing and annotation.</title>
        <authorList>
            <consortium name="The Broad Institute Genomics Platform"/>
            <consortium name="The Broad Institute Genome Sequencing Center for Infectious Disease"/>
            <person name="Wu L."/>
            <person name="Ma J."/>
        </authorList>
    </citation>
    <scope>NUCLEOTIDE SEQUENCE [LARGE SCALE GENOMIC DNA]</scope>
    <source>
        <strain evidence="3">CGMCC 1.6774</strain>
    </source>
</reference>
<evidence type="ECO:0000313" key="3">
    <source>
        <dbReference type="Proteomes" id="UP001597314"/>
    </source>
</evidence>
<feature type="domain" description="4-vinyl reductase 4VR" evidence="1">
    <location>
        <begin position="158"/>
        <end position="219"/>
    </location>
</feature>
<proteinExistence type="predicted"/>
<dbReference type="PANTHER" id="PTHR35090:SF1">
    <property type="entry name" value="SLR0144 PROTEIN"/>
    <property type="match status" value="1"/>
</dbReference>
<gene>
    <name evidence="2" type="primary">bchJ</name>
    <name evidence="2" type="ORF">ACFSOX_05250</name>
</gene>
<dbReference type="SUPFAM" id="SSF111126">
    <property type="entry name" value="Ligand-binding domain in the NO signalling and Golgi transport"/>
    <property type="match status" value="1"/>
</dbReference>
<name>A0ABW5AHE6_9BRAD</name>
<dbReference type="SMART" id="SM00989">
    <property type="entry name" value="V4R"/>
    <property type="match status" value="1"/>
</dbReference>
<comment type="caution">
    <text evidence="2">The sequence shown here is derived from an EMBL/GenBank/DDBJ whole genome shotgun (WGS) entry which is preliminary data.</text>
</comment>
<sequence>MTTVTSVVEPLSIAAPGRDHPPASDTVIARIGPNAIIRMIEALRERVGEAETARLFALADLSRHLVQAPDHMVDERDVVAIHTVVRDVLSLAAARAAGRRAGELTAEYLLANRIPRAIQPILKILPAGLSARILLGAIGKHSWTFAGSGVFTATAGHPVRFAIAGNPVCRGATADAPVCDYYGATFERLFRVLVHRNATVTETACEAMGAPACTFEIRWR</sequence>
<evidence type="ECO:0000313" key="2">
    <source>
        <dbReference type="EMBL" id="MFD2181551.1"/>
    </source>
</evidence>
<dbReference type="Proteomes" id="UP001597314">
    <property type="component" value="Unassembled WGS sequence"/>
</dbReference>
<accession>A0ABW5AHE6</accession>
<keyword evidence="3" id="KW-1185">Reference proteome</keyword>
<dbReference type="EMBL" id="JBHUIW010000004">
    <property type="protein sequence ID" value="MFD2181551.1"/>
    <property type="molecule type" value="Genomic_DNA"/>
</dbReference>
<dbReference type="InterPro" id="IPR010249">
    <property type="entry name" value="BchJ"/>
</dbReference>
<dbReference type="NCBIfam" id="TIGR02019">
    <property type="entry name" value="BchJ"/>
    <property type="match status" value="1"/>
</dbReference>
<protein>
    <submittedName>
        <fullName evidence="2">Bacteriochlorophyll 4-vinyl reductase</fullName>
    </submittedName>
</protein>
<dbReference type="RefSeq" id="WP_378476743.1">
    <property type="nucleotide sequence ID" value="NZ_JBHUIW010000004.1"/>
</dbReference>
<organism evidence="2 3">
    <name type="scientific">Rhodoplanes azumiensis</name>
    <dbReference type="NCBI Taxonomy" id="1897628"/>
    <lineage>
        <taxon>Bacteria</taxon>
        <taxon>Pseudomonadati</taxon>
        <taxon>Pseudomonadota</taxon>
        <taxon>Alphaproteobacteria</taxon>
        <taxon>Hyphomicrobiales</taxon>
        <taxon>Nitrobacteraceae</taxon>
        <taxon>Rhodoplanes</taxon>
    </lineage>
</organism>
<dbReference type="Pfam" id="PF02830">
    <property type="entry name" value="V4R"/>
    <property type="match status" value="1"/>
</dbReference>
<dbReference type="PANTHER" id="PTHR35090">
    <property type="entry name" value="DNA-DIRECTED RNA POLYMERASE SUBUNIT I"/>
    <property type="match status" value="1"/>
</dbReference>